<dbReference type="InterPro" id="IPR024529">
    <property type="entry name" value="ECF_trnsprt_substrate-spec"/>
</dbReference>
<evidence type="ECO:0000256" key="9">
    <source>
        <dbReference type="SAM" id="Phobius"/>
    </source>
</evidence>
<accession>A0A3Q8S7S0</accession>
<feature type="transmembrane region" description="Helical" evidence="9">
    <location>
        <begin position="12"/>
        <end position="30"/>
    </location>
</feature>
<proteinExistence type="inferred from homology"/>
<evidence type="ECO:0000256" key="3">
    <source>
        <dbReference type="ARBA" id="ARBA00022448"/>
    </source>
</evidence>
<keyword evidence="5 9" id="KW-0812">Transmembrane</keyword>
<dbReference type="PIRSF" id="PIRSF037778">
    <property type="entry name" value="UCP037778_transp_RibU"/>
    <property type="match status" value="1"/>
</dbReference>
<keyword evidence="3 8" id="KW-0813">Transport</keyword>
<keyword evidence="6 9" id="KW-1133">Transmembrane helix</keyword>
<dbReference type="EMBL" id="CP034234">
    <property type="protein sequence ID" value="AZK44255.1"/>
    <property type="molecule type" value="Genomic_DNA"/>
</dbReference>
<feature type="transmembrane region" description="Helical" evidence="9">
    <location>
        <begin position="42"/>
        <end position="62"/>
    </location>
</feature>
<feature type="transmembrane region" description="Helical" evidence="9">
    <location>
        <begin position="108"/>
        <end position="127"/>
    </location>
</feature>
<reference evidence="10 11" key="1">
    <citation type="journal article" date="2020" name="Int. J. Syst. Evol. Microbiol.">
        <title>Description of Erysipelothrix piscisicarius sp. nov., an emergent fish pathogen, and assessment of virulence using a tiger barb (Puntigrus tetrazona) infection model.</title>
        <authorList>
            <person name="Pomaranski E.K."/>
            <person name="Griffin M.J."/>
            <person name="Camus A.C."/>
            <person name="Armwood A.R."/>
            <person name="Shelley J."/>
            <person name="Waldbieser G.C."/>
            <person name="LaFrentz B.R."/>
            <person name="Garcia J.C."/>
            <person name="Yanong R."/>
            <person name="Soto E."/>
        </authorList>
    </citation>
    <scope>NUCLEOTIDE SEQUENCE [LARGE SCALE GENOMIC DNA]</scope>
    <source>
        <strain evidence="10 11">15TAL0474</strain>
    </source>
</reference>
<dbReference type="Proteomes" id="UP000278804">
    <property type="component" value="Chromosome"/>
</dbReference>
<keyword evidence="4 8" id="KW-1003">Cell membrane</keyword>
<dbReference type="PANTHER" id="PTHR38438:SF1">
    <property type="entry name" value="RIBOFLAVIN TRANSPORTER RIBU"/>
    <property type="match status" value="1"/>
</dbReference>
<dbReference type="InterPro" id="IPR025720">
    <property type="entry name" value="RibU"/>
</dbReference>
<evidence type="ECO:0000256" key="4">
    <source>
        <dbReference type="ARBA" id="ARBA00022475"/>
    </source>
</evidence>
<evidence type="ECO:0000256" key="5">
    <source>
        <dbReference type="ARBA" id="ARBA00022692"/>
    </source>
</evidence>
<evidence type="ECO:0000313" key="11">
    <source>
        <dbReference type="Proteomes" id="UP000278804"/>
    </source>
</evidence>
<dbReference type="Pfam" id="PF12822">
    <property type="entry name" value="ECF_trnsprt"/>
    <property type="match status" value="1"/>
</dbReference>
<protein>
    <recommendedName>
        <fullName evidence="8">Riboflavin transporter</fullName>
    </recommendedName>
</protein>
<evidence type="ECO:0000256" key="7">
    <source>
        <dbReference type="ARBA" id="ARBA00023136"/>
    </source>
</evidence>
<sequence length="175" mass="19471">MKKYNTRTMVSIAMLTTVSVILYMFEFYVLPGSPLQADLSDLPVIIGGYLLGTGPGLMIAFLKNILHMFFLSKNAGPVGEIANFSYAVLIMLPIACYKPTTKTKRSGLYVFTVCASALLMNLINYFITFPLYGMSQEGAWNLLFAVFLPFNLAKGTLLIVFFSVLRPHLHRITGH</sequence>
<evidence type="ECO:0000256" key="8">
    <source>
        <dbReference type="PIRNR" id="PIRNR037778"/>
    </source>
</evidence>
<dbReference type="AlphaFoldDB" id="A0A3Q8S7S0"/>
<comment type="similarity">
    <text evidence="2 8">Belongs to the prokaryotic riboflavin transporter (P-RFT) (TC 2.A.87) family.</text>
</comment>
<comment type="function">
    <text evidence="8">Probably a riboflavin-binding protein that interacts with the energy-coupling factor (ECF) ABC-transporter complex.</text>
</comment>
<gene>
    <name evidence="10" type="ORF">EEI45_05395</name>
</gene>
<keyword evidence="7 8" id="KW-0472">Membrane</keyword>
<evidence type="ECO:0000256" key="6">
    <source>
        <dbReference type="ARBA" id="ARBA00022989"/>
    </source>
</evidence>
<dbReference type="KEGG" id="eri:EEI45_05395"/>
<dbReference type="Gene3D" id="1.10.1760.20">
    <property type="match status" value="1"/>
</dbReference>
<dbReference type="GO" id="GO:0032217">
    <property type="term" value="F:riboflavin transmembrane transporter activity"/>
    <property type="evidence" value="ECO:0007669"/>
    <property type="project" value="UniProtKB-UniRule"/>
</dbReference>
<keyword evidence="11" id="KW-1185">Reference proteome</keyword>
<dbReference type="RefSeq" id="WP_125164433.1">
    <property type="nucleotide sequence ID" value="NZ_CP034234.1"/>
</dbReference>
<name>A0A3Q8S7S0_9FIRM</name>
<evidence type="ECO:0000256" key="1">
    <source>
        <dbReference type="ARBA" id="ARBA00004651"/>
    </source>
</evidence>
<comment type="subcellular location">
    <subcellularLocation>
        <location evidence="1">Cell membrane</location>
        <topology evidence="1">Multi-pass membrane protein</topology>
    </subcellularLocation>
</comment>
<dbReference type="PANTHER" id="PTHR38438">
    <property type="entry name" value="RIBOFLAVIN TRANSPORTER RIBU"/>
    <property type="match status" value="1"/>
</dbReference>
<evidence type="ECO:0000256" key="2">
    <source>
        <dbReference type="ARBA" id="ARBA00005540"/>
    </source>
</evidence>
<dbReference type="GO" id="GO:0005886">
    <property type="term" value="C:plasma membrane"/>
    <property type="evidence" value="ECO:0007669"/>
    <property type="project" value="UniProtKB-SubCell"/>
</dbReference>
<organism evidence="10 11">
    <name type="scientific">Erysipelothrix piscisicarius</name>
    <dbReference type="NCBI Taxonomy" id="2485784"/>
    <lineage>
        <taxon>Bacteria</taxon>
        <taxon>Bacillati</taxon>
        <taxon>Bacillota</taxon>
        <taxon>Erysipelotrichia</taxon>
        <taxon>Erysipelotrichales</taxon>
        <taxon>Erysipelotrichaceae</taxon>
        <taxon>Erysipelothrix</taxon>
    </lineage>
</organism>
<feature type="transmembrane region" description="Helical" evidence="9">
    <location>
        <begin position="139"/>
        <end position="165"/>
    </location>
</feature>
<evidence type="ECO:0000313" key="10">
    <source>
        <dbReference type="EMBL" id="AZK44255.1"/>
    </source>
</evidence>